<dbReference type="PANTHER" id="PTHR10151">
    <property type="entry name" value="ECTONUCLEOTIDE PYROPHOSPHATASE/PHOSPHODIESTERASE"/>
    <property type="match status" value="1"/>
</dbReference>
<feature type="signal peptide" evidence="7">
    <location>
        <begin position="1"/>
        <end position="18"/>
    </location>
</feature>
<dbReference type="Pfam" id="PF01663">
    <property type="entry name" value="Phosphodiest"/>
    <property type="match status" value="1"/>
</dbReference>
<evidence type="ECO:0000256" key="2">
    <source>
        <dbReference type="ARBA" id="ARBA00022723"/>
    </source>
</evidence>
<evidence type="ECO:0000256" key="6">
    <source>
        <dbReference type="PIRSR" id="PIRSR031924-51"/>
    </source>
</evidence>
<feature type="binding site" evidence="6">
    <location>
        <begin position="156"/>
        <end position="158"/>
    </location>
    <ligand>
        <name>substrate</name>
    </ligand>
</feature>
<dbReference type="RefSeq" id="WP_073121452.1">
    <property type="nucleotide sequence ID" value="NZ_BMEN01000004.1"/>
</dbReference>
<evidence type="ECO:0000256" key="5">
    <source>
        <dbReference type="PIRSR" id="PIRSR031924-50"/>
    </source>
</evidence>
<evidence type="ECO:0000313" key="8">
    <source>
        <dbReference type="EMBL" id="SHH82294.1"/>
    </source>
</evidence>
<proteinExistence type="predicted"/>
<dbReference type="SUPFAM" id="SSF53649">
    <property type="entry name" value="Alkaline phosphatase-like"/>
    <property type="match status" value="1"/>
</dbReference>
<dbReference type="Gene3D" id="3.40.720.10">
    <property type="entry name" value="Alkaline Phosphatase, subunit A"/>
    <property type="match status" value="1"/>
</dbReference>
<keyword evidence="1 5" id="KW-0597">Phosphoprotein</keyword>
<dbReference type="PIRSF" id="PIRSF031924">
    <property type="entry name" value="Pi-irrepressible_AP"/>
    <property type="match status" value="1"/>
</dbReference>
<dbReference type="OrthoDB" id="9766127at2"/>
<dbReference type="GO" id="GO:0004035">
    <property type="term" value="F:alkaline phosphatase activity"/>
    <property type="evidence" value="ECO:0007669"/>
    <property type="project" value="InterPro"/>
</dbReference>
<sequence>MKKLTTLLILSSIFIGNAQTTQKPKLVIGIVVDQMRYDYLQRFKDKFGSKGFNKIIKNGTTFENAHFNYIPTYTAVGHTSIYTGTTPKNHGIIGNNWYDKYEKKSIYVVDDENYETVGSTTNEGKKSPKRLIASTVADQLKLAQNFKGKVIGVAVKDRSSILPVGHAADIAYWFDGGKVGNWVTSTYYTKELPNWVNLYNTTNKVKLDEYLAAPWTTKKNIEDYSESIRDHNHYEGVFHGEEKPIFPHDLATLKEKNGGYSLLKTTPFGNTMTLDFAKEIVKNENLGKNKDYSDFLAISISCTDYIGHKYGAASKETEDAYIRLNNDIDDFISYLNRKVGKNNYVLFVTADHAVVQIPNYLMDNKIPGGYFSANDFIVKLNEFTKEKYQSTNLIENYSNEQIFLNHNEIAKLGLNLEVVENTIINEIVTYNYVYRAVSAHTMQKSEFTQAPISLLQEGYNQKRSGDILIAFEPAVISDHYIKTGTTHGSGYNYDTHIPILFYGANISKGKIVKKPVNITQIAPTLSNILQIQEPNMSSHDILTEVFEKETE</sequence>
<dbReference type="GO" id="GO:0046872">
    <property type="term" value="F:metal ion binding"/>
    <property type="evidence" value="ECO:0007669"/>
    <property type="project" value="UniProtKB-KW"/>
</dbReference>
<dbReference type="EMBL" id="FQXQ01000004">
    <property type="protein sequence ID" value="SHH82294.1"/>
    <property type="molecule type" value="Genomic_DNA"/>
</dbReference>
<keyword evidence="2 4" id="KW-0479">Metal-binding</keyword>
<dbReference type="InterPro" id="IPR026263">
    <property type="entry name" value="Alkaline_phosphatase_prok"/>
</dbReference>
<evidence type="ECO:0000256" key="3">
    <source>
        <dbReference type="ARBA" id="ARBA00022729"/>
    </source>
</evidence>
<accession>A0A1M5W507</accession>
<dbReference type="NCBIfam" id="NF042991">
    <property type="entry name" value="alk_phos_PafA"/>
    <property type="match status" value="1"/>
</dbReference>
<protein>
    <submittedName>
        <fullName evidence="8">Predicted pyrophosphatase or phosphodiesterase, AlkP superfamily</fullName>
    </submittedName>
</protein>
<dbReference type="CDD" id="cd16016">
    <property type="entry name" value="AP-SPAP"/>
    <property type="match status" value="1"/>
</dbReference>
<dbReference type="AlphaFoldDB" id="A0A1M5W507"/>
<feature type="active site" description="Phosphothreonine intermediate" evidence="5">
    <location>
        <position position="74"/>
    </location>
</feature>
<evidence type="ECO:0000313" key="9">
    <source>
        <dbReference type="Proteomes" id="UP000184109"/>
    </source>
</evidence>
<evidence type="ECO:0000256" key="1">
    <source>
        <dbReference type="ARBA" id="ARBA00022553"/>
    </source>
</evidence>
<dbReference type="Proteomes" id="UP000184109">
    <property type="component" value="Unassembled WGS sequence"/>
</dbReference>
<evidence type="ECO:0000256" key="4">
    <source>
        <dbReference type="PIRNR" id="PIRNR031924"/>
    </source>
</evidence>
<dbReference type="InterPro" id="IPR002591">
    <property type="entry name" value="Phosphodiest/P_Trfase"/>
</dbReference>
<name>A0A1M5W507_9FLAO</name>
<dbReference type="STRING" id="1195760.SAMN05444281_2203"/>
<dbReference type="Gene3D" id="3.30.1360.150">
    <property type="match status" value="1"/>
</dbReference>
<keyword evidence="9" id="KW-1185">Reference proteome</keyword>
<feature type="chain" id="PRO_5012364284" evidence="7">
    <location>
        <begin position="19"/>
        <end position="551"/>
    </location>
</feature>
<gene>
    <name evidence="8" type="ORF">SAMN05444281_2203</name>
</gene>
<feature type="binding site" evidence="6">
    <location>
        <position position="95"/>
    </location>
    <ligand>
        <name>substrate</name>
    </ligand>
</feature>
<reference evidence="9" key="1">
    <citation type="submission" date="2016-11" db="EMBL/GenBank/DDBJ databases">
        <authorList>
            <person name="Varghese N."/>
            <person name="Submissions S."/>
        </authorList>
    </citation>
    <scope>NUCLEOTIDE SEQUENCE [LARGE SCALE GENOMIC DNA]</scope>
    <source>
        <strain evidence="9">DSM 100572</strain>
    </source>
</reference>
<dbReference type="PANTHER" id="PTHR10151:SF120">
    <property type="entry name" value="BIS(5'-ADENOSYL)-TRIPHOSPHATASE"/>
    <property type="match status" value="1"/>
</dbReference>
<dbReference type="InterPro" id="IPR017850">
    <property type="entry name" value="Alkaline_phosphatase_core_sf"/>
</dbReference>
<evidence type="ECO:0000256" key="7">
    <source>
        <dbReference type="SAM" id="SignalP"/>
    </source>
</evidence>
<organism evidence="8 9">
    <name type="scientific">Wenyingzhuangia marina</name>
    <dbReference type="NCBI Taxonomy" id="1195760"/>
    <lineage>
        <taxon>Bacteria</taxon>
        <taxon>Pseudomonadati</taxon>
        <taxon>Bacteroidota</taxon>
        <taxon>Flavobacteriia</taxon>
        <taxon>Flavobacteriales</taxon>
        <taxon>Flavobacteriaceae</taxon>
        <taxon>Wenyingzhuangia</taxon>
    </lineage>
</organism>
<keyword evidence="3 7" id="KW-0732">Signal</keyword>